<dbReference type="OrthoDB" id="3535161at2"/>
<gene>
    <name evidence="2" type="ORF">CF165_13410</name>
</gene>
<evidence type="ECO:0000313" key="3">
    <source>
        <dbReference type="Proteomes" id="UP000215199"/>
    </source>
</evidence>
<proteinExistence type="predicted"/>
<comment type="caution">
    <text evidence="2">The sequence shown here is derived from an EMBL/GenBank/DDBJ whole genome shotgun (WGS) entry which is preliminary data.</text>
</comment>
<accession>A0A229TCN6</accession>
<dbReference type="RefSeq" id="WP_093947821.1">
    <property type="nucleotide sequence ID" value="NZ_NMUL01000010.1"/>
</dbReference>
<feature type="signal peptide" evidence="1">
    <location>
        <begin position="1"/>
        <end position="26"/>
    </location>
</feature>
<evidence type="ECO:0000256" key="1">
    <source>
        <dbReference type="SAM" id="SignalP"/>
    </source>
</evidence>
<organism evidence="2 3">
    <name type="scientific">Amycolatopsis vastitatis</name>
    <dbReference type="NCBI Taxonomy" id="1905142"/>
    <lineage>
        <taxon>Bacteria</taxon>
        <taxon>Bacillati</taxon>
        <taxon>Actinomycetota</taxon>
        <taxon>Actinomycetes</taxon>
        <taxon>Pseudonocardiales</taxon>
        <taxon>Pseudonocardiaceae</taxon>
        <taxon>Amycolatopsis</taxon>
    </lineage>
</organism>
<dbReference type="AlphaFoldDB" id="A0A229TCN6"/>
<sequence length="167" mass="18026">MKRLGGALSALLVVGVLSGQGASAQAQPAERNLGRISVTNWINADLQLSMVGVYVIGVQGALFDPEVIPPSAKGIVETFIRIPDGNAHRYRLDCQVQGDGAPGTTDYRLTDRDGTISRTSTQARGAATVSFQVAVDYDAATWQYWILNNSSNQKWMFFGCDVFELLA</sequence>
<feature type="chain" id="PRO_5012805159" evidence="1">
    <location>
        <begin position="27"/>
        <end position="167"/>
    </location>
</feature>
<dbReference type="Proteomes" id="UP000215199">
    <property type="component" value="Unassembled WGS sequence"/>
</dbReference>
<dbReference type="EMBL" id="NMUL01000010">
    <property type="protein sequence ID" value="OXM68499.1"/>
    <property type="molecule type" value="Genomic_DNA"/>
</dbReference>
<reference evidence="3" key="1">
    <citation type="submission" date="2017-07" db="EMBL/GenBank/DDBJ databases">
        <title>Comparative genome mining reveals phylogenetic distribution patterns of secondary metabolites in Amycolatopsis.</title>
        <authorList>
            <person name="Adamek M."/>
            <person name="Alanjary M."/>
            <person name="Sales-Ortells H."/>
            <person name="Goodfellow M."/>
            <person name="Bull A.T."/>
            <person name="Kalinowski J."/>
            <person name="Ziemert N."/>
        </authorList>
    </citation>
    <scope>NUCLEOTIDE SEQUENCE [LARGE SCALE GENOMIC DNA]</scope>
    <source>
        <strain evidence="3">H5</strain>
    </source>
</reference>
<keyword evidence="1" id="KW-0732">Signal</keyword>
<evidence type="ECO:0000313" key="2">
    <source>
        <dbReference type="EMBL" id="OXM68499.1"/>
    </source>
</evidence>
<keyword evidence="3" id="KW-1185">Reference proteome</keyword>
<protein>
    <submittedName>
        <fullName evidence="2">Uncharacterized protein</fullName>
    </submittedName>
</protein>
<name>A0A229TCN6_9PSEU</name>